<dbReference type="Proteomes" id="UP000008810">
    <property type="component" value="Chromosome 2"/>
</dbReference>
<reference evidence="1 2" key="1">
    <citation type="journal article" date="2010" name="Nature">
        <title>Genome sequencing and analysis of the model grass Brachypodium distachyon.</title>
        <authorList>
            <consortium name="International Brachypodium Initiative"/>
        </authorList>
    </citation>
    <scope>NUCLEOTIDE SEQUENCE [LARGE SCALE GENOMIC DNA]</scope>
    <source>
        <strain evidence="1 2">Bd21</strain>
    </source>
</reference>
<evidence type="ECO:0000313" key="2">
    <source>
        <dbReference type="EnsemblPlants" id="PNT71719"/>
    </source>
</evidence>
<name>A0A2K2DBR7_BRADI</name>
<reference evidence="1" key="2">
    <citation type="submission" date="2017-06" db="EMBL/GenBank/DDBJ databases">
        <title>WGS assembly of Brachypodium distachyon.</title>
        <authorList>
            <consortium name="The International Brachypodium Initiative"/>
            <person name="Lucas S."/>
            <person name="Harmon-Smith M."/>
            <person name="Lail K."/>
            <person name="Tice H."/>
            <person name="Grimwood J."/>
            <person name="Bruce D."/>
            <person name="Barry K."/>
            <person name="Shu S."/>
            <person name="Lindquist E."/>
            <person name="Wang M."/>
            <person name="Pitluck S."/>
            <person name="Vogel J.P."/>
            <person name="Garvin D.F."/>
            <person name="Mockler T.C."/>
            <person name="Schmutz J."/>
            <person name="Rokhsar D."/>
            <person name="Bevan M.W."/>
        </authorList>
    </citation>
    <scope>NUCLEOTIDE SEQUENCE</scope>
    <source>
        <strain evidence="1">Bd21</strain>
    </source>
</reference>
<keyword evidence="3" id="KW-1185">Reference proteome</keyword>
<organism evidence="1">
    <name type="scientific">Brachypodium distachyon</name>
    <name type="common">Purple false brome</name>
    <name type="synonym">Trachynia distachya</name>
    <dbReference type="NCBI Taxonomy" id="15368"/>
    <lineage>
        <taxon>Eukaryota</taxon>
        <taxon>Viridiplantae</taxon>
        <taxon>Streptophyta</taxon>
        <taxon>Embryophyta</taxon>
        <taxon>Tracheophyta</taxon>
        <taxon>Spermatophyta</taxon>
        <taxon>Magnoliopsida</taxon>
        <taxon>Liliopsida</taxon>
        <taxon>Poales</taxon>
        <taxon>Poaceae</taxon>
        <taxon>BOP clade</taxon>
        <taxon>Pooideae</taxon>
        <taxon>Stipodae</taxon>
        <taxon>Brachypodieae</taxon>
        <taxon>Brachypodium</taxon>
    </lineage>
</organism>
<sequence length="355" mass="39395">MWPPLPCRCCYCGDPMISLPFGYCGDPMVSLPFCYLGGEHGGAEAVEEERGTAYPPWTSELLAADFYKTCARDRVCHTCAGAAFCAHCCGEHHRGHATAAADDDAAAGHRRDSFCTGCRVDFCFELCAHHEGHEVIPVDEYDGWRCLRCTGFERWFHAFHGVQTFQDEHGNLLVPLQPRPRPAVAPERPGPAPKYGVKAEGSEECPPWLSELVASDFSKTCARDHVCNTCFGAAFCWHCCGEHHRGHDRVVDTDEEVDGWAASVGHRRDSFCIGCRAAFSSELCAHHEGHGHGVIPIDAYGDRHFMRSTGSEPWFSVLGGIETYEDEDGNLMVPLERKRSMFPEPGLRYSTRRHG</sequence>
<evidence type="ECO:0000313" key="1">
    <source>
        <dbReference type="EMBL" id="PNT71719.1"/>
    </source>
</evidence>
<dbReference type="AlphaFoldDB" id="A0A2K2DBR7"/>
<protein>
    <submittedName>
        <fullName evidence="1 2">Uncharacterized protein</fullName>
    </submittedName>
</protein>
<dbReference type="OrthoDB" id="597419at2759"/>
<proteinExistence type="predicted"/>
<dbReference type="EnsemblPlants" id="PNT71719">
    <property type="protein sequence ID" value="PNT71719"/>
    <property type="gene ID" value="BRADI_2g34344v3"/>
</dbReference>
<dbReference type="Gramene" id="PNT71719">
    <property type="protein sequence ID" value="PNT71719"/>
    <property type="gene ID" value="BRADI_2g34344v3"/>
</dbReference>
<dbReference type="GeneID" id="106865936"/>
<gene>
    <name evidence="2" type="primary">LOC106865936</name>
    <name evidence="1" type="ORF">BRADI_2g34344v3</name>
</gene>
<dbReference type="RefSeq" id="XP_014753463.1">
    <property type="nucleotide sequence ID" value="XM_014897977.2"/>
</dbReference>
<dbReference type="KEGG" id="bdi:106865936"/>
<evidence type="ECO:0000313" key="3">
    <source>
        <dbReference type="Proteomes" id="UP000008810"/>
    </source>
</evidence>
<reference evidence="2" key="3">
    <citation type="submission" date="2018-08" db="UniProtKB">
        <authorList>
            <consortium name="EnsemblPlants"/>
        </authorList>
    </citation>
    <scope>IDENTIFICATION</scope>
    <source>
        <strain evidence="2">cv. Bd21</strain>
    </source>
</reference>
<accession>A0A2K2DBR7</accession>
<dbReference type="EMBL" id="CM000881">
    <property type="protein sequence ID" value="PNT71719.1"/>
    <property type="molecule type" value="Genomic_DNA"/>
</dbReference>